<dbReference type="AlphaFoldDB" id="A0A645H4M8"/>
<feature type="transmembrane region" description="Helical" evidence="1">
    <location>
        <begin position="13"/>
        <end position="45"/>
    </location>
</feature>
<keyword evidence="1" id="KW-0812">Transmembrane</keyword>
<keyword evidence="1" id="KW-0472">Membrane</keyword>
<reference evidence="2" key="1">
    <citation type="submission" date="2019-08" db="EMBL/GenBank/DDBJ databases">
        <authorList>
            <person name="Kucharzyk K."/>
            <person name="Murdoch R.W."/>
            <person name="Higgins S."/>
            <person name="Loffler F."/>
        </authorList>
    </citation>
    <scope>NUCLEOTIDE SEQUENCE</scope>
</reference>
<evidence type="ECO:0000256" key="1">
    <source>
        <dbReference type="SAM" id="Phobius"/>
    </source>
</evidence>
<proteinExistence type="predicted"/>
<comment type="caution">
    <text evidence="2">The sequence shown here is derived from an EMBL/GenBank/DDBJ whole genome shotgun (WGS) entry which is preliminary data.</text>
</comment>
<accession>A0A645H4M8</accession>
<keyword evidence="1" id="KW-1133">Transmembrane helix</keyword>
<protein>
    <submittedName>
        <fullName evidence="2">Uncharacterized protein</fullName>
    </submittedName>
</protein>
<sequence length="46" mass="5145">MILRGVFNAISQVIFYVVINFSLLGFGFGVALIVTVIAWSVFIVFY</sequence>
<organism evidence="2">
    <name type="scientific">bioreactor metagenome</name>
    <dbReference type="NCBI Taxonomy" id="1076179"/>
    <lineage>
        <taxon>unclassified sequences</taxon>
        <taxon>metagenomes</taxon>
        <taxon>ecological metagenomes</taxon>
    </lineage>
</organism>
<gene>
    <name evidence="2" type="ORF">SDC9_180923</name>
</gene>
<name>A0A645H4M8_9ZZZZ</name>
<dbReference type="EMBL" id="VSSQ01085944">
    <property type="protein sequence ID" value="MPN33436.1"/>
    <property type="molecule type" value="Genomic_DNA"/>
</dbReference>
<evidence type="ECO:0000313" key="2">
    <source>
        <dbReference type="EMBL" id="MPN33436.1"/>
    </source>
</evidence>